<name>A0A1H8UW59_9PSEU</name>
<reference evidence="3 4" key="1">
    <citation type="submission" date="2016-10" db="EMBL/GenBank/DDBJ databases">
        <authorList>
            <person name="de Groot N.N."/>
        </authorList>
    </citation>
    <scope>NUCLEOTIDE SEQUENCE [LARGE SCALE GENOMIC DNA]</scope>
    <source>
        <strain evidence="3 4">DSM 44993</strain>
    </source>
</reference>
<protein>
    <submittedName>
        <fullName evidence="3">Fatty acid desaturase</fullName>
    </submittedName>
</protein>
<evidence type="ECO:0000313" key="4">
    <source>
        <dbReference type="Proteomes" id="UP000198582"/>
    </source>
</evidence>
<dbReference type="AlphaFoldDB" id="A0A1H8UW59"/>
<proteinExistence type="predicted"/>
<gene>
    <name evidence="3" type="ORF">SAMN04489732_103498</name>
</gene>
<feature type="transmembrane region" description="Helical" evidence="1">
    <location>
        <begin position="102"/>
        <end position="120"/>
    </location>
</feature>
<dbReference type="InterPro" id="IPR012171">
    <property type="entry name" value="Fatty_acid_desaturase"/>
</dbReference>
<feature type="transmembrane region" description="Helical" evidence="1">
    <location>
        <begin position="64"/>
        <end position="81"/>
    </location>
</feature>
<dbReference type="GO" id="GO:0016020">
    <property type="term" value="C:membrane"/>
    <property type="evidence" value="ECO:0007669"/>
    <property type="project" value="TreeGrafter"/>
</dbReference>
<dbReference type="PANTHER" id="PTHR19353:SF19">
    <property type="entry name" value="DELTA(5) FATTY ACID DESATURASE C-RELATED"/>
    <property type="match status" value="1"/>
</dbReference>
<dbReference type="STRING" id="394193.SAMN04489732_103498"/>
<keyword evidence="4" id="KW-1185">Reference proteome</keyword>
<dbReference type="GO" id="GO:0008610">
    <property type="term" value="P:lipid biosynthetic process"/>
    <property type="evidence" value="ECO:0007669"/>
    <property type="project" value="UniProtKB-ARBA"/>
</dbReference>
<feature type="transmembrane region" description="Helical" evidence="1">
    <location>
        <begin position="165"/>
        <end position="187"/>
    </location>
</feature>
<dbReference type="GO" id="GO:0016717">
    <property type="term" value="F:oxidoreductase activity, acting on paired donors, with oxidation of a pair of donors resulting in the reduction of molecular oxygen to two molecules of water"/>
    <property type="evidence" value="ECO:0007669"/>
    <property type="project" value="TreeGrafter"/>
</dbReference>
<keyword evidence="1" id="KW-0472">Membrane</keyword>
<dbReference type="EMBL" id="FOEF01000003">
    <property type="protein sequence ID" value="SEP07391.1"/>
    <property type="molecule type" value="Genomic_DNA"/>
</dbReference>
<evidence type="ECO:0000256" key="1">
    <source>
        <dbReference type="SAM" id="Phobius"/>
    </source>
</evidence>
<dbReference type="OrthoDB" id="104711at2"/>
<keyword evidence="1" id="KW-0812">Transmembrane</keyword>
<dbReference type="CDD" id="cd03506">
    <property type="entry name" value="Delta6-FADS-like"/>
    <property type="match status" value="1"/>
</dbReference>
<evidence type="ECO:0000259" key="2">
    <source>
        <dbReference type="Pfam" id="PF00487"/>
    </source>
</evidence>
<dbReference type="RefSeq" id="WP_091615850.1">
    <property type="nucleotide sequence ID" value="NZ_FOEF01000003.1"/>
</dbReference>
<evidence type="ECO:0000313" key="3">
    <source>
        <dbReference type="EMBL" id="SEP07391.1"/>
    </source>
</evidence>
<feature type="transmembrane region" description="Helical" evidence="1">
    <location>
        <begin position="199"/>
        <end position="217"/>
    </location>
</feature>
<organism evidence="3 4">
    <name type="scientific">Amycolatopsis saalfeldensis</name>
    <dbReference type="NCBI Taxonomy" id="394193"/>
    <lineage>
        <taxon>Bacteria</taxon>
        <taxon>Bacillati</taxon>
        <taxon>Actinomycetota</taxon>
        <taxon>Actinomycetes</taxon>
        <taxon>Pseudonocardiales</taxon>
        <taxon>Pseudonocardiaceae</taxon>
        <taxon>Amycolatopsis</taxon>
    </lineage>
</organism>
<dbReference type="Pfam" id="PF00487">
    <property type="entry name" value="FA_desaturase"/>
    <property type="match status" value="1"/>
</dbReference>
<sequence>MDYVLPAARPEPGRTRGSDYAELSELVKEAGLLRRRPYYYALRGGVTLLVFAGAWVLFALLGGTWWQLGTAVLLAVAYTQLSFLGHDAGHKQIFRGRRANDAVGSGLAGLVGLSYGWWVGKHNRHHANPNVEGADPDIDMPALAFSAPQGQGRTGFLRWMAKYQAFLFFPLLLLEGLDLHWSGIKAVWHGGLRARRLEAVLLTVHIGGYLAAVFLVLPLGQAFVFIAVHQALWGVYMGCSFAPNHKAMPHLEEGHQLDFLRRQVLTSHNVNGGRWVVVALGGLNYQIEHHLFPSMPMSTLRRAQPLVREFCAAHGISYSQGGLLASYRQILRHLHEVGAPLRAADAARSRP</sequence>
<feature type="domain" description="Fatty acid desaturase" evidence="2">
    <location>
        <begin position="64"/>
        <end position="320"/>
    </location>
</feature>
<keyword evidence="1" id="KW-1133">Transmembrane helix</keyword>
<dbReference type="InterPro" id="IPR005804">
    <property type="entry name" value="FA_desaturase_dom"/>
</dbReference>
<dbReference type="PANTHER" id="PTHR19353">
    <property type="entry name" value="FATTY ACID DESATURASE 2"/>
    <property type="match status" value="1"/>
</dbReference>
<feature type="transmembrane region" description="Helical" evidence="1">
    <location>
        <begin position="38"/>
        <end position="58"/>
    </location>
</feature>
<accession>A0A1H8UW59</accession>
<dbReference type="PIRSF" id="PIRSF015921">
    <property type="entry name" value="FA_sphinglp_des"/>
    <property type="match status" value="1"/>
</dbReference>
<dbReference type="Proteomes" id="UP000198582">
    <property type="component" value="Unassembled WGS sequence"/>
</dbReference>